<keyword evidence="1" id="KW-0732">Signal</keyword>
<dbReference type="SUPFAM" id="SSF81296">
    <property type="entry name" value="E set domains"/>
    <property type="match status" value="1"/>
</dbReference>
<comment type="caution">
    <text evidence="3">The sequence shown here is derived from an EMBL/GenBank/DDBJ whole genome shotgun (WGS) entry which is preliminary data.</text>
</comment>
<dbReference type="CDD" id="cd02859">
    <property type="entry name" value="E_set_AMPKbeta_like_N"/>
    <property type="match status" value="1"/>
</dbReference>
<evidence type="ECO:0000259" key="2">
    <source>
        <dbReference type="Pfam" id="PF18962"/>
    </source>
</evidence>
<dbReference type="InterPro" id="IPR014756">
    <property type="entry name" value="Ig_E-set"/>
</dbReference>
<dbReference type="InterPro" id="IPR013783">
    <property type="entry name" value="Ig-like_fold"/>
</dbReference>
<dbReference type="Proteomes" id="UP001356704">
    <property type="component" value="Unassembled WGS sequence"/>
</dbReference>
<dbReference type="NCBIfam" id="TIGR04183">
    <property type="entry name" value="Por_Secre_tail"/>
    <property type="match status" value="1"/>
</dbReference>
<dbReference type="Gene3D" id="2.60.40.10">
    <property type="entry name" value="Immunoglobulins"/>
    <property type="match status" value="2"/>
</dbReference>
<evidence type="ECO:0000313" key="4">
    <source>
        <dbReference type="Proteomes" id="UP001356704"/>
    </source>
</evidence>
<dbReference type="RefSeq" id="WP_331810598.1">
    <property type="nucleotide sequence ID" value="NZ_JAZHOU010000004.1"/>
</dbReference>
<dbReference type="EMBL" id="JAZHOU010000004">
    <property type="protein sequence ID" value="MEF3079866.1"/>
    <property type="molecule type" value="Genomic_DNA"/>
</dbReference>
<dbReference type="Pfam" id="PF18962">
    <property type="entry name" value="Por_Secre_tail"/>
    <property type="match status" value="1"/>
</dbReference>
<reference evidence="3 4" key="1">
    <citation type="submission" date="2024-02" db="EMBL/GenBank/DDBJ databases">
        <title>Winogradskyella poriferorum JCM 12885.</title>
        <authorList>
            <person name="Zhang D.-F."/>
            <person name="Fu Z.-Y."/>
        </authorList>
    </citation>
    <scope>NUCLEOTIDE SEQUENCE [LARGE SCALE GENOMIC DNA]</scope>
    <source>
        <strain evidence="3 4">JCM 12885</strain>
    </source>
</reference>
<dbReference type="InterPro" id="IPR026444">
    <property type="entry name" value="Secre_tail"/>
</dbReference>
<proteinExistence type="predicted"/>
<evidence type="ECO:0000313" key="3">
    <source>
        <dbReference type="EMBL" id="MEF3079866.1"/>
    </source>
</evidence>
<sequence>MKQFYFILLLIGTTISAQNNITFSVDMSGQTFTQPYVSGSFNSWSGDANALTNVGGDIWEVTLSIPDGEYEYKFTYDNWAGQDAFSQGDVCTITNYGNHNRRLVVDGSDMVLPTTPFSACVENTTGPSSFTVNFVVDMSGYGGSFTNVHINGENYNGQGFGNWCGDCGNTLTDLGGGLYGTTLTLEEYSYQFKITVDGWTDQENFSPGDPYTATDGTYTNRYIQVNEDKTINLEWNVAGQETLDVNSFNDEKFLVYPNPTQGDWKLSGSSIINNVTVYDILGKQVLVMKPNRDEVILEASSLKTGVYMAKIEGQKGTKTIKLVKN</sequence>
<gene>
    <name evidence="3" type="ORF">V1468_12680</name>
</gene>
<feature type="domain" description="Secretion system C-terminal sorting" evidence="2">
    <location>
        <begin position="255"/>
        <end position="322"/>
    </location>
</feature>
<organism evidence="3 4">
    <name type="scientific">Winogradskyella poriferorum</name>
    <dbReference type="NCBI Taxonomy" id="307627"/>
    <lineage>
        <taxon>Bacteria</taxon>
        <taxon>Pseudomonadati</taxon>
        <taxon>Bacteroidota</taxon>
        <taxon>Flavobacteriia</taxon>
        <taxon>Flavobacteriales</taxon>
        <taxon>Flavobacteriaceae</taxon>
        <taxon>Winogradskyella</taxon>
    </lineage>
</organism>
<keyword evidence="4" id="KW-1185">Reference proteome</keyword>
<protein>
    <submittedName>
        <fullName evidence="3">T9SS type A sorting domain-containing protein</fullName>
    </submittedName>
</protein>
<accession>A0ABU7W9L7</accession>
<name>A0ABU7W9L7_9FLAO</name>
<evidence type="ECO:0000256" key="1">
    <source>
        <dbReference type="ARBA" id="ARBA00022729"/>
    </source>
</evidence>